<dbReference type="InterPro" id="IPR004662">
    <property type="entry name" value="AcgluKinase_fam"/>
</dbReference>
<reference evidence="12" key="1">
    <citation type="journal article" date="2019" name="Int. J. Syst. Evol. Microbiol.">
        <title>The Global Catalogue of Microorganisms (GCM) 10K type strain sequencing project: providing services to taxonomists for standard genome sequencing and annotation.</title>
        <authorList>
            <consortium name="The Broad Institute Genomics Platform"/>
            <consortium name="The Broad Institute Genome Sequencing Center for Infectious Disease"/>
            <person name="Wu L."/>
            <person name="Ma J."/>
        </authorList>
    </citation>
    <scope>NUCLEOTIDE SEQUENCE [LARGE SCALE GENOMIC DNA]</scope>
    <source>
        <strain evidence="12">CCUG 55590</strain>
    </source>
</reference>
<sequence length="259" mass="28140">MKKRKIIKLGGSVWDSMAPEYFEEWRNWMEAGHELLIVHGGGPKLSAYCTSQHIEPTFQDGRRVTTDEVLIGAWRVLAGEMQTDVVSTLTQHDIDAFGLSGVDGSAIWGHPIAGFGKVGEVTAIRNDVFERLMDSGHVPVVTSVIASANGPLNCNGDDCAVALAVSLQADEFELLTDVNGIRIHGEFQTTLNERDAHEAIANGEIYGGMVPKVEALLAAVAGGVKQARIRDGRDATLEGTRLWEGNYEFAFTDIRTTND</sequence>
<evidence type="ECO:0000256" key="7">
    <source>
        <dbReference type="ARBA" id="ARBA00022777"/>
    </source>
</evidence>
<dbReference type="InterPro" id="IPR001048">
    <property type="entry name" value="Asp/Glu/Uridylate_kinase"/>
</dbReference>
<comment type="catalytic activity">
    <reaction evidence="9">
        <text>N-acetyl-L-glutamate + ATP = N-acetyl-L-glutamyl 5-phosphate + ADP</text>
        <dbReference type="Rhea" id="RHEA:14629"/>
        <dbReference type="ChEBI" id="CHEBI:30616"/>
        <dbReference type="ChEBI" id="CHEBI:44337"/>
        <dbReference type="ChEBI" id="CHEBI:57936"/>
        <dbReference type="ChEBI" id="CHEBI:456216"/>
        <dbReference type="EC" id="2.7.2.8"/>
    </reaction>
</comment>
<evidence type="ECO:0000256" key="4">
    <source>
        <dbReference type="ARBA" id="ARBA00022605"/>
    </source>
</evidence>
<evidence type="ECO:0000313" key="11">
    <source>
        <dbReference type="EMBL" id="MFC7390896.1"/>
    </source>
</evidence>
<evidence type="ECO:0000256" key="1">
    <source>
        <dbReference type="ARBA" id="ARBA00004828"/>
    </source>
</evidence>
<keyword evidence="4" id="KW-0028">Amino-acid biosynthesis</keyword>
<dbReference type="GO" id="GO:0003991">
    <property type="term" value="F:acetylglutamate kinase activity"/>
    <property type="evidence" value="ECO:0007669"/>
    <property type="project" value="UniProtKB-EC"/>
</dbReference>
<evidence type="ECO:0000256" key="5">
    <source>
        <dbReference type="ARBA" id="ARBA00022679"/>
    </source>
</evidence>
<keyword evidence="7 11" id="KW-0418">Kinase</keyword>
<accession>A0ABW2PN83</accession>
<dbReference type="InterPro" id="IPR036393">
    <property type="entry name" value="AceGlu_kinase-like_sf"/>
</dbReference>
<keyword evidence="3" id="KW-0055">Arginine biosynthesis</keyword>
<dbReference type="PANTHER" id="PTHR23342">
    <property type="entry name" value="N-ACETYLGLUTAMATE SYNTHASE"/>
    <property type="match status" value="1"/>
</dbReference>
<dbReference type="Proteomes" id="UP001596439">
    <property type="component" value="Unassembled WGS sequence"/>
</dbReference>
<keyword evidence="6" id="KW-0547">Nucleotide-binding</keyword>
<keyword evidence="8" id="KW-0067">ATP-binding</keyword>
<evidence type="ECO:0000256" key="2">
    <source>
        <dbReference type="ARBA" id="ARBA00013065"/>
    </source>
</evidence>
<dbReference type="RefSeq" id="WP_214790431.1">
    <property type="nucleotide sequence ID" value="NZ_JANIEL010000136.1"/>
</dbReference>
<dbReference type="NCBIfam" id="TIGR00761">
    <property type="entry name" value="argB"/>
    <property type="match status" value="1"/>
</dbReference>
<evidence type="ECO:0000256" key="3">
    <source>
        <dbReference type="ARBA" id="ARBA00022571"/>
    </source>
</evidence>
<dbReference type="Gene3D" id="3.40.1160.10">
    <property type="entry name" value="Acetylglutamate kinase-like"/>
    <property type="match status" value="1"/>
</dbReference>
<keyword evidence="12" id="KW-1185">Reference proteome</keyword>
<comment type="pathway">
    <text evidence="1">Amino-acid biosynthesis; L-arginine biosynthesis; N(2)-acetyl-L-ornithine from L-glutamate: step 2/4.</text>
</comment>
<evidence type="ECO:0000259" key="10">
    <source>
        <dbReference type="Pfam" id="PF00696"/>
    </source>
</evidence>
<gene>
    <name evidence="11" type="primary">argB</name>
    <name evidence="11" type="ORF">ACFQO8_12140</name>
</gene>
<dbReference type="Pfam" id="PF00696">
    <property type="entry name" value="AA_kinase"/>
    <property type="match status" value="1"/>
</dbReference>
<comment type="caution">
    <text evidence="11">The sequence shown here is derived from an EMBL/GenBank/DDBJ whole genome shotgun (WGS) entry which is preliminary data.</text>
</comment>
<organism evidence="11 12">
    <name type="scientific">Exiguobacterium aestuarii</name>
    <dbReference type="NCBI Taxonomy" id="273527"/>
    <lineage>
        <taxon>Bacteria</taxon>
        <taxon>Bacillati</taxon>
        <taxon>Bacillota</taxon>
        <taxon>Bacilli</taxon>
        <taxon>Bacillales</taxon>
        <taxon>Bacillales Family XII. Incertae Sedis</taxon>
        <taxon>Exiguobacterium</taxon>
    </lineage>
</organism>
<dbReference type="CDD" id="cd04238">
    <property type="entry name" value="AAK_NAGK-like"/>
    <property type="match status" value="1"/>
</dbReference>
<evidence type="ECO:0000256" key="6">
    <source>
        <dbReference type="ARBA" id="ARBA00022741"/>
    </source>
</evidence>
<dbReference type="SUPFAM" id="SSF53633">
    <property type="entry name" value="Carbamate kinase-like"/>
    <property type="match status" value="1"/>
</dbReference>
<evidence type="ECO:0000256" key="8">
    <source>
        <dbReference type="ARBA" id="ARBA00022840"/>
    </source>
</evidence>
<evidence type="ECO:0000256" key="9">
    <source>
        <dbReference type="ARBA" id="ARBA00048141"/>
    </source>
</evidence>
<evidence type="ECO:0000313" key="12">
    <source>
        <dbReference type="Proteomes" id="UP001596439"/>
    </source>
</evidence>
<name>A0ABW2PN83_9BACL</name>
<dbReference type="PIRSF" id="PIRSF000728">
    <property type="entry name" value="NAGK"/>
    <property type="match status" value="1"/>
</dbReference>
<feature type="domain" description="Aspartate/glutamate/uridylate kinase" evidence="10">
    <location>
        <begin position="3"/>
        <end position="231"/>
    </location>
</feature>
<keyword evidence="5 11" id="KW-0808">Transferase</keyword>
<dbReference type="EMBL" id="JBHTCE010000002">
    <property type="protein sequence ID" value="MFC7390896.1"/>
    <property type="molecule type" value="Genomic_DNA"/>
</dbReference>
<protein>
    <recommendedName>
        <fullName evidence="2">acetylglutamate kinase</fullName>
        <ecNumber evidence="2">2.7.2.8</ecNumber>
    </recommendedName>
</protein>
<dbReference type="EC" id="2.7.2.8" evidence="2"/>
<proteinExistence type="predicted"/>
<dbReference type="PANTHER" id="PTHR23342:SF0">
    <property type="entry name" value="N-ACETYLGLUTAMATE SYNTHASE, MITOCHONDRIAL"/>
    <property type="match status" value="1"/>
</dbReference>